<accession>A0ABY5BUG9</accession>
<dbReference type="Proteomes" id="UP001057025">
    <property type="component" value="Chromosome"/>
</dbReference>
<keyword evidence="2" id="KW-1185">Reference proteome</keyword>
<sequence length="156" mass="17317">MKIDENEFVTEAEAVTYAQKTITVSLAELSEQTEPTIQPLVQFLEAAINSDKLASANLQVNDAEVLIQLQTSIINLPLTYGKNIHKIMVDDGEVDVNVYMIITAPEINRSKLWIDELMAADQLVANPEQALRQFTDWVEAQLTTLAENQAEAAEAD</sequence>
<gene>
    <name evidence="1" type="ORF">M3M39_02110</name>
</gene>
<proteinExistence type="predicted"/>
<dbReference type="EMBL" id="CP097118">
    <property type="protein sequence ID" value="USS88295.1"/>
    <property type="molecule type" value="Genomic_DNA"/>
</dbReference>
<protein>
    <submittedName>
        <fullName evidence="1">Uncharacterized protein</fullName>
    </submittedName>
</protein>
<name>A0ABY5BUG9_9LACO</name>
<reference evidence="1" key="1">
    <citation type="submission" date="2022-05" db="EMBL/GenBank/DDBJ databases">
        <authorList>
            <person name="Oliphant S.A."/>
            <person name="Watson-Haigh N.S."/>
            <person name="Sumby K.M."/>
            <person name="Gardner J.M."/>
            <person name="Jiranek V."/>
        </authorList>
    </citation>
    <scope>NUCLEOTIDE SEQUENCE</scope>
    <source>
        <strain evidence="1">KI11_C11</strain>
    </source>
</reference>
<evidence type="ECO:0000313" key="1">
    <source>
        <dbReference type="EMBL" id="USS88295.1"/>
    </source>
</evidence>
<organism evidence="1 2">
    <name type="scientific">Fructilactobacillus hinvesii</name>
    <dbReference type="NCBI Taxonomy" id="2940300"/>
    <lineage>
        <taxon>Bacteria</taxon>
        <taxon>Bacillati</taxon>
        <taxon>Bacillota</taxon>
        <taxon>Bacilli</taxon>
        <taxon>Lactobacillales</taxon>
        <taxon>Lactobacillaceae</taxon>
        <taxon>Fructilactobacillus</taxon>
    </lineage>
</organism>
<evidence type="ECO:0000313" key="2">
    <source>
        <dbReference type="Proteomes" id="UP001057025"/>
    </source>
</evidence>
<dbReference type="RefSeq" id="WP_252797581.1">
    <property type="nucleotide sequence ID" value="NZ_CP097118.1"/>
</dbReference>